<feature type="transmembrane region" description="Helical" evidence="1">
    <location>
        <begin position="7"/>
        <end position="29"/>
    </location>
</feature>
<keyword evidence="1" id="KW-0472">Membrane</keyword>
<accession>A0A0G1Q7W8</accession>
<protein>
    <submittedName>
        <fullName evidence="2">Uncharacterized protein</fullName>
    </submittedName>
</protein>
<feature type="transmembrane region" description="Helical" evidence="1">
    <location>
        <begin position="81"/>
        <end position="97"/>
    </location>
</feature>
<dbReference type="AlphaFoldDB" id="A0A0G1Q7W8"/>
<gene>
    <name evidence="2" type="ORF">UX57_C0006G0036</name>
</gene>
<proteinExistence type="predicted"/>
<evidence type="ECO:0000256" key="1">
    <source>
        <dbReference type="SAM" id="Phobius"/>
    </source>
</evidence>
<dbReference type="EMBL" id="LCMS01000006">
    <property type="protein sequence ID" value="KKU41126.1"/>
    <property type="molecule type" value="Genomic_DNA"/>
</dbReference>
<reference evidence="2 3" key="1">
    <citation type="journal article" date="2015" name="Nature">
        <title>rRNA introns, odd ribosomes, and small enigmatic genomes across a large radiation of phyla.</title>
        <authorList>
            <person name="Brown C.T."/>
            <person name="Hug L.A."/>
            <person name="Thomas B.C."/>
            <person name="Sharon I."/>
            <person name="Castelle C.J."/>
            <person name="Singh A."/>
            <person name="Wilkins M.J."/>
            <person name="Williams K.H."/>
            <person name="Banfield J.F."/>
        </authorList>
    </citation>
    <scope>NUCLEOTIDE SEQUENCE [LARGE SCALE GENOMIC DNA]</scope>
</reference>
<sequence length="135" mass="15759">MTFRIFLYWMGGATLIAWFTWGGVLFFINPLKTEIIGFFLFYATFALALAGTLTITGTLLRAWKQKDVLLSRHVIRSLRHSVLFTLLILVALLLLSLRLWTWWLMVLLILFVSFVEFLFLSLKQTRPVEAEKDEQ</sequence>
<dbReference type="STRING" id="1618994.UX57_C0006G0036"/>
<name>A0A0G1Q7W8_9BACT</name>
<dbReference type="Proteomes" id="UP000034795">
    <property type="component" value="Unassembled WGS sequence"/>
</dbReference>
<comment type="caution">
    <text evidence="2">The sequence shown here is derived from an EMBL/GenBank/DDBJ whole genome shotgun (WGS) entry which is preliminary data.</text>
</comment>
<keyword evidence="1" id="KW-0812">Transmembrane</keyword>
<organism evidence="2 3">
    <name type="scientific">Candidatus Uhrbacteria bacterium GW2011_GWE2_46_68</name>
    <dbReference type="NCBI Taxonomy" id="1618994"/>
    <lineage>
        <taxon>Bacteria</taxon>
        <taxon>Candidatus Uhriibacteriota</taxon>
    </lineage>
</organism>
<feature type="transmembrane region" description="Helical" evidence="1">
    <location>
        <begin position="35"/>
        <end position="60"/>
    </location>
</feature>
<feature type="transmembrane region" description="Helical" evidence="1">
    <location>
        <begin position="103"/>
        <end position="122"/>
    </location>
</feature>
<evidence type="ECO:0000313" key="3">
    <source>
        <dbReference type="Proteomes" id="UP000034795"/>
    </source>
</evidence>
<evidence type="ECO:0000313" key="2">
    <source>
        <dbReference type="EMBL" id="KKU41126.1"/>
    </source>
</evidence>
<keyword evidence="1" id="KW-1133">Transmembrane helix</keyword>